<dbReference type="InterPro" id="IPR044431">
    <property type="entry name" value="SET_RBCMT"/>
</dbReference>
<feature type="compositionally biased region" description="Basic residues" evidence="4">
    <location>
        <begin position="29"/>
        <end position="43"/>
    </location>
</feature>
<dbReference type="CDD" id="cd19179">
    <property type="entry name" value="SET_RBCMT"/>
    <property type="match status" value="1"/>
</dbReference>
<reference evidence="6 7" key="2">
    <citation type="journal article" date="2014" name="BMC Genomics">
        <title>An improved genome of the model marine alga Ostreococcus tauri unfolds by assessing Illumina de novo assemblies.</title>
        <authorList>
            <person name="Blanc-Mathieu R."/>
            <person name="Verhelst B."/>
            <person name="Derelle E."/>
            <person name="Rombauts S."/>
            <person name="Bouget F.Y."/>
            <person name="Carre I."/>
            <person name="Chateau A."/>
            <person name="Eyre-Walker A."/>
            <person name="Grimsley N."/>
            <person name="Moreau H."/>
            <person name="Piegu B."/>
            <person name="Rivals E."/>
            <person name="Schackwitz W."/>
            <person name="Van de Peer Y."/>
            <person name="Piganeau G."/>
        </authorList>
    </citation>
    <scope>NUCLEOTIDE SEQUENCE [LARGE SCALE GENOMIC DNA]</scope>
    <source>
        <strain evidence="7">OTTH 0595 / CCAP 157/2 / RCC745</strain>
    </source>
</reference>
<feature type="region of interest" description="Disordered" evidence="4">
    <location>
        <begin position="19"/>
        <end position="72"/>
    </location>
</feature>
<protein>
    <submittedName>
        <fullName evidence="6">Rubisco LS methyltransferase, substrate-binding domain</fullName>
    </submittedName>
</protein>
<dbReference type="InterPro" id="IPR001214">
    <property type="entry name" value="SET_dom"/>
</dbReference>
<reference evidence="7" key="1">
    <citation type="journal article" date="2006" name="Proc. Natl. Acad. Sci. U.S.A.">
        <title>Genome analysis of the smallest free-living eukaryote Ostreococcus tauri unveils many unique features.</title>
        <authorList>
            <person name="Derelle E."/>
            <person name="Ferraz C."/>
            <person name="Rombauts S."/>
            <person name="Rouze P."/>
            <person name="Worden A.Z."/>
            <person name="Robbens S."/>
            <person name="Partensky F."/>
            <person name="Degroeve S."/>
            <person name="Echeynie S."/>
            <person name="Cooke R."/>
            <person name="Saeys Y."/>
            <person name="Wuyts J."/>
            <person name="Jabbari K."/>
            <person name="Bowler C."/>
            <person name="Panaud O."/>
            <person name="Piegu B."/>
            <person name="Ball S.G."/>
            <person name="Ral J.-P."/>
            <person name="Bouget F.-Y."/>
            <person name="Piganeau G."/>
            <person name="De Baets B."/>
            <person name="Picard A."/>
            <person name="Delseny M."/>
            <person name="Demaille J."/>
            <person name="Van de Peer Y."/>
            <person name="Moreau H."/>
        </authorList>
    </citation>
    <scope>NUCLEOTIDE SEQUENCE [LARGE SCALE GENOMIC DNA]</scope>
    <source>
        <strain evidence="7">OTTH 0595 / CCAP 157/2 / RCC745</strain>
    </source>
</reference>
<dbReference type="InterPro" id="IPR050600">
    <property type="entry name" value="SETD3_SETD6_MTase"/>
</dbReference>
<dbReference type="AlphaFoldDB" id="A0A090N426"/>
<keyword evidence="2" id="KW-0808">Transferase</keyword>
<dbReference type="InParanoid" id="A0A090N426"/>
<name>A0A090N426_OSTTA</name>
<evidence type="ECO:0000313" key="6">
    <source>
        <dbReference type="EMBL" id="CEF99133.1"/>
    </source>
</evidence>
<keyword evidence="7" id="KW-1185">Reference proteome</keyword>
<dbReference type="SUPFAM" id="SSF81822">
    <property type="entry name" value="RuBisCo LSMT C-terminal, substrate-binding domain"/>
    <property type="match status" value="1"/>
</dbReference>
<dbReference type="GeneID" id="9833557"/>
<accession>A0A090N426</accession>
<proteinExistence type="predicted"/>
<keyword evidence="1 6" id="KW-0489">Methyltransferase</keyword>
<dbReference type="EMBL" id="CAID01000009">
    <property type="protein sequence ID" value="CEF99133.1"/>
    <property type="molecule type" value="Genomic_DNA"/>
</dbReference>
<dbReference type="RefSeq" id="XP_003081307.2">
    <property type="nucleotide sequence ID" value="XM_003081259.2"/>
</dbReference>
<sequence length="531" mass="57651">MSTPASGALGLRARVDRALGSMDDGTMGPRRRHYHHHHRRRHRRDDGRGRPRASRSVTVNEGASGTRGKNAEVTRYDDADIPRGVGSATREDLTRWLASNGLRAQKMTLESNLAEGRGLVATEEIKRGEALLGVDASCLITVERAIAEAKLGPRHAELQEWSVLATFLAQQAMALESGNAGTFGEYIRALPRRTGSVLDWPEDEVETLLKGSPSRLAAAERQESVNAAIAEIRSSFPDITEGALRWAFDILFSRLIRLDAMGGELALVPWADMLNHKPGCAAFIDLNGSAVNLTTDRAYAAGEQVWASYGQRPSSELLISYGFAPEVGENPDDEYSLTLGVDVNDPYAQAKADVLRRMGLSPVETFPLRLNGYPRQLLQYASFILCNPDKPSELEGLARTAFTGSANFGQSIFDSVRGLAQGQARGKQGVILGGVPGEIAVREMLADMCAEALSAYPNSLEKDKGIAEGRMPEFPGADAWTGVAPAAIRATQRSVSAARVRVSERRILAKTDSEVRLQLRKLKQKSLMSGM</sequence>
<dbReference type="KEGG" id="ota:OT_ostta09g03170"/>
<evidence type="ECO:0000313" key="7">
    <source>
        <dbReference type="Proteomes" id="UP000009170"/>
    </source>
</evidence>
<dbReference type="InterPro" id="IPR015353">
    <property type="entry name" value="Rubisco_LSMT_subst-bd"/>
</dbReference>
<dbReference type="GO" id="GO:0016279">
    <property type="term" value="F:protein-lysine N-methyltransferase activity"/>
    <property type="evidence" value="ECO:0007669"/>
    <property type="project" value="InterPro"/>
</dbReference>
<dbReference type="SUPFAM" id="SSF82199">
    <property type="entry name" value="SET domain"/>
    <property type="match status" value="1"/>
</dbReference>
<dbReference type="InterPro" id="IPR046341">
    <property type="entry name" value="SET_dom_sf"/>
</dbReference>
<comment type="caution">
    <text evidence="6">The sequence shown here is derived from an EMBL/GenBank/DDBJ whole genome shotgun (WGS) entry which is preliminary data.</text>
</comment>
<dbReference type="InterPro" id="IPR036464">
    <property type="entry name" value="Rubisco_LSMT_subst-bd_sf"/>
</dbReference>
<feature type="domain" description="SET" evidence="5">
    <location>
        <begin position="105"/>
        <end position="310"/>
    </location>
</feature>
<gene>
    <name evidence="6" type="ORF">OT_ostta09g03170</name>
</gene>
<dbReference type="GO" id="GO:0032259">
    <property type="term" value="P:methylation"/>
    <property type="evidence" value="ECO:0007669"/>
    <property type="project" value="UniProtKB-KW"/>
</dbReference>
<evidence type="ECO:0000256" key="4">
    <source>
        <dbReference type="SAM" id="MobiDB-lite"/>
    </source>
</evidence>
<dbReference type="Proteomes" id="UP000009170">
    <property type="component" value="Unassembled WGS sequence"/>
</dbReference>
<dbReference type="Pfam" id="PF00856">
    <property type="entry name" value="SET"/>
    <property type="match status" value="1"/>
</dbReference>
<evidence type="ECO:0000256" key="1">
    <source>
        <dbReference type="ARBA" id="ARBA00022603"/>
    </source>
</evidence>
<dbReference type="Gene3D" id="3.90.1410.10">
    <property type="entry name" value="set domain protein methyltransferase, domain 1"/>
    <property type="match status" value="1"/>
</dbReference>
<evidence type="ECO:0000256" key="2">
    <source>
        <dbReference type="ARBA" id="ARBA00022679"/>
    </source>
</evidence>
<keyword evidence="3" id="KW-0949">S-adenosyl-L-methionine</keyword>
<dbReference type="Gene3D" id="3.90.1420.10">
    <property type="entry name" value="Rubisco LSMT, substrate-binding domain"/>
    <property type="match status" value="2"/>
</dbReference>
<dbReference type="PANTHER" id="PTHR13271:SF123">
    <property type="entry name" value="RIBULOSE-1,5-BISPHOSPHATE CARBOXYLASE_OXYGENASE SMALL SUBUNIT N-METHYLTRANSFERASE I-RELATED"/>
    <property type="match status" value="1"/>
</dbReference>
<dbReference type="FunCoup" id="A0A090N426">
    <property type="interactions" value="544"/>
</dbReference>
<evidence type="ECO:0000256" key="3">
    <source>
        <dbReference type="ARBA" id="ARBA00022691"/>
    </source>
</evidence>
<dbReference type="PANTHER" id="PTHR13271">
    <property type="entry name" value="UNCHARACTERIZED PUTATIVE METHYLTRANSFERASE"/>
    <property type="match status" value="1"/>
</dbReference>
<dbReference type="OrthoDB" id="341421at2759"/>
<organism evidence="6 7">
    <name type="scientific">Ostreococcus tauri</name>
    <name type="common">Marine green alga</name>
    <dbReference type="NCBI Taxonomy" id="70448"/>
    <lineage>
        <taxon>Eukaryota</taxon>
        <taxon>Viridiplantae</taxon>
        <taxon>Chlorophyta</taxon>
        <taxon>Mamiellophyceae</taxon>
        <taxon>Mamiellales</taxon>
        <taxon>Bathycoccaceae</taxon>
        <taxon>Ostreococcus</taxon>
    </lineage>
</organism>
<dbReference type="Pfam" id="PF09273">
    <property type="entry name" value="Rubis-subs-bind"/>
    <property type="match status" value="1"/>
</dbReference>
<evidence type="ECO:0000259" key="5">
    <source>
        <dbReference type="PROSITE" id="PS50280"/>
    </source>
</evidence>
<dbReference type="PROSITE" id="PS50280">
    <property type="entry name" value="SET"/>
    <property type="match status" value="1"/>
</dbReference>